<evidence type="ECO:0000259" key="8">
    <source>
        <dbReference type="Pfam" id="PF18117"/>
    </source>
</evidence>
<dbReference type="EMBL" id="PKMF04000028">
    <property type="protein sequence ID" value="KAK7857342.1"/>
    <property type="molecule type" value="Genomic_DNA"/>
</dbReference>
<comment type="caution">
    <text evidence="9">The sequence shown here is derived from an EMBL/GenBank/DDBJ whole genome shotgun (WGS) entry which is preliminary data.</text>
</comment>
<evidence type="ECO:0000256" key="3">
    <source>
        <dbReference type="ARBA" id="ARBA00022490"/>
    </source>
</evidence>
<dbReference type="InterPro" id="IPR029058">
    <property type="entry name" value="AB_hydrolase_fold"/>
</dbReference>
<dbReference type="CDD" id="cd00519">
    <property type="entry name" value="Lipase_3"/>
    <property type="match status" value="1"/>
</dbReference>
<dbReference type="Gene3D" id="3.40.50.1820">
    <property type="entry name" value="alpha/beta hydrolase"/>
    <property type="match status" value="1"/>
</dbReference>
<feature type="domain" description="EDS1 EP" evidence="8">
    <location>
        <begin position="414"/>
        <end position="597"/>
    </location>
</feature>
<dbReference type="InterPro" id="IPR044214">
    <property type="entry name" value="EDS1-like"/>
</dbReference>
<keyword evidence="5" id="KW-0611">Plant defense</keyword>
<dbReference type="GO" id="GO:0016787">
    <property type="term" value="F:hydrolase activity"/>
    <property type="evidence" value="ECO:0007669"/>
    <property type="project" value="UniProtKB-KW"/>
</dbReference>
<dbReference type="GO" id="GO:0006952">
    <property type="term" value="P:defense response"/>
    <property type="evidence" value="ECO:0007669"/>
    <property type="project" value="UniProtKB-KW"/>
</dbReference>
<keyword evidence="3" id="KW-0963">Cytoplasm</keyword>
<evidence type="ECO:0000256" key="2">
    <source>
        <dbReference type="ARBA" id="ARBA00004496"/>
    </source>
</evidence>
<evidence type="ECO:0000256" key="5">
    <source>
        <dbReference type="ARBA" id="ARBA00022821"/>
    </source>
</evidence>
<reference evidence="9" key="1">
    <citation type="submission" date="2017-12" db="EMBL/GenBank/DDBJ databases">
        <authorList>
            <person name="Barbosa P."/>
            <person name="Usie A."/>
            <person name="Ramos A.M."/>
        </authorList>
    </citation>
    <scope>NUCLEOTIDE SEQUENCE</scope>
    <source>
        <strain evidence="9">HL8</strain>
        <tissue evidence="9">Leaves</tissue>
    </source>
</reference>
<gene>
    <name evidence="9" type="primary">EDS1_1</name>
    <name evidence="9" type="ORF">CFP56_018541</name>
</gene>
<dbReference type="GO" id="GO:0005737">
    <property type="term" value="C:cytoplasm"/>
    <property type="evidence" value="ECO:0007669"/>
    <property type="project" value="UniProtKB-SubCell"/>
</dbReference>
<proteinExistence type="predicted"/>
<evidence type="ECO:0000256" key="6">
    <source>
        <dbReference type="ARBA" id="ARBA00023242"/>
    </source>
</evidence>
<sequence>ARRMASLKVGENKEIDTDLIQKACSLAVKAHNKSPQKSYILEKTAGSSYVIFSFPGYWSENDWYDGELFGETKINLELFPSLRSIGIDEHAKVNKAFLQRFVDKIWRNQDFINEVEKAKNKKKQIVFTGHSTGGSIAILATIWFLEKYWRLDASVASPLCLTFGCPLTGNHIFSHALRREQWAPYFIHFVMRYDIVPRILLAPISSIKQEFQPILQFLNPKSTRARASTNTPPEASHFYTNVMKNASSVVSHAACNLMGNTNLLLETLSNFIPLSPYKPFGTYVFCTGNGKLVILSNPDAVLQLLFYSSQLCRDCEEERTAIAQRSLLQHFSYDNELQDSFQMLNEVNLDPQLEQLPLSSDSTSSDIAINSALNDLELSTRARLCLRAAGELEKRKIGNKNSIDLKKADIAMKYLQEYQLSCENQGLGYYDAFKIQNSTKDFEANVKRLELAGIWDEIIEMLKRYDLPDAFEGETEWIDLGTEYRRLVEPLDIANFYRHGKNDDTGAYTAKGRPKRYKFTQRWFEHAQGKLPGSYGESCFWADVEELRIKTSGKEGFAPFKDKVLALEKQAKKWIDDKVLGKDVLLEKSTFVVWWKKQPEPHASCINDHECLASMLIS</sequence>
<dbReference type="GO" id="GO:0006629">
    <property type="term" value="P:lipid metabolic process"/>
    <property type="evidence" value="ECO:0007669"/>
    <property type="project" value="InterPro"/>
</dbReference>
<name>A0AAW0M099_QUESU</name>
<dbReference type="InterPro" id="IPR002921">
    <property type="entry name" value="Fungal_lipase-type"/>
</dbReference>
<dbReference type="Pfam" id="PF18117">
    <property type="entry name" value="EDS1_EP"/>
    <property type="match status" value="1"/>
</dbReference>
<dbReference type="InterPro" id="IPR041266">
    <property type="entry name" value="EDS1_EP"/>
</dbReference>
<organism evidence="9">
    <name type="scientific">Quercus suber</name>
    <name type="common">Cork oak</name>
    <dbReference type="NCBI Taxonomy" id="58331"/>
    <lineage>
        <taxon>Eukaryota</taxon>
        <taxon>Viridiplantae</taxon>
        <taxon>Streptophyta</taxon>
        <taxon>Embryophyta</taxon>
        <taxon>Tracheophyta</taxon>
        <taxon>Spermatophyta</taxon>
        <taxon>Magnoliopsida</taxon>
        <taxon>eudicotyledons</taxon>
        <taxon>Gunneridae</taxon>
        <taxon>Pentapetalae</taxon>
        <taxon>rosids</taxon>
        <taxon>fabids</taxon>
        <taxon>Fagales</taxon>
        <taxon>Fagaceae</taxon>
        <taxon>Quercus</taxon>
    </lineage>
</organism>
<evidence type="ECO:0000256" key="4">
    <source>
        <dbReference type="ARBA" id="ARBA00022801"/>
    </source>
</evidence>
<feature type="domain" description="Fungal lipase-type" evidence="7">
    <location>
        <begin position="90"/>
        <end position="200"/>
    </location>
</feature>
<keyword evidence="6" id="KW-0539">Nucleus</keyword>
<dbReference type="GO" id="GO:0005634">
    <property type="term" value="C:nucleus"/>
    <property type="evidence" value="ECO:0007669"/>
    <property type="project" value="UniProtKB-SubCell"/>
</dbReference>
<dbReference type="AlphaFoldDB" id="A0AAW0M099"/>
<evidence type="ECO:0000313" key="9">
    <source>
        <dbReference type="EMBL" id="KAK7857342.1"/>
    </source>
</evidence>
<reference evidence="9" key="3">
    <citation type="submission" date="2023-07" db="EMBL/GenBank/DDBJ databases">
        <title>An improved reference 1 genome and first organelle genomes of Quercus suber.</title>
        <authorList>
            <consortium name="Genosuber Consortium"/>
            <person name="Usie A."/>
            <person name="Serra O."/>
            <person name="Barros P."/>
        </authorList>
    </citation>
    <scope>NUCLEOTIDE SEQUENCE</scope>
    <source>
        <strain evidence="9">HL8</strain>
        <tissue evidence="9">Leaves</tissue>
    </source>
</reference>
<dbReference type="Pfam" id="PF01764">
    <property type="entry name" value="Lipase_3"/>
    <property type="match status" value="1"/>
</dbReference>
<evidence type="ECO:0000256" key="1">
    <source>
        <dbReference type="ARBA" id="ARBA00004123"/>
    </source>
</evidence>
<feature type="non-terminal residue" evidence="9">
    <location>
        <position position="1"/>
    </location>
</feature>
<reference evidence="9" key="2">
    <citation type="journal article" date="2018" name="Sci. Data">
        <title>The draft genome sequence of cork oak.</title>
        <authorList>
            <person name="Ramos A.M."/>
            <person name="Usie A."/>
            <person name="Barbosa P."/>
            <person name="Barros P.M."/>
            <person name="Capote T."/>
            <person name="Chaves I."/>
            <person name="Simoes F."/>
            <person name="Abreu I."/>
            <person name="Carrasquinho I."/>
            <person name="Faro C."/>
            <person name="Guimaraes J.B."/>
            <person name="Mendonca D."/>
            <person name="Nobrega F."/>
            <person name="Rodrigues L."/>
            <person name="Saibo N.J.M."/>
            <person name="Varela M.C."/>
            <person name="Egas C."/>
            <person name="Matos J."/>
            <person name="Miguel C.M."/>
            <person name="Oliveira M.M."/>
            <person name="Ricardo C.P."/>
            <person name="Goncalves S."/>
        </authorList>
    </citation>
    <scope>NUCLEOTIDE SEQUENCE [LARGE SCALE GENOMIC DNA]</scope>
    <source>
        <strain evidence="9">HL8</strain>
    </source>
</reference>
<keyword evidence="4" id="KW-0378">Hydrolase</keyword>
<dbReference type="PANTHER" id="PTHR47090:SF2">
    <property type="entry name" value="PROTEIN EDS1-RELATED"/>
    <property type="match status" value="1"/>
</dbReference>
<accession>A0AAW0M099</accession>
<protein>
    <submittedName>
        <fullName evidence="9">Protein eds1l</fullName>
    </submittedName>
</protein>
<dbReference type="PANTHER" id="PTHR47090">
    <property type="entry name" value="PROTEIN EDS1-RELATED"/>
    <property type="match status" value="1"/>
</dbReference>
<evidence type="ECO:0000259" key="7">
    <source>
        <dbReference type="Pfam" id="PF01764"/>
    </source>
</evidence>
<comment type="subcellular location">
    <subcellularLocation>
        <location evidence="2">Cytoplasm</location>
    </subcellularLocation>
    <subcellularLocation>
        <location evidence="1">Nucleus</location>
    </subcellularLocation>
</comment>
<dbReference type="SUPFAM" id="SSF53474">
    <property type="entry name" value="alpha/beta-Hydrolases"/>
    <property type="match status" value="1"/>
</dbReference>